<dbReference type="GO" id="GO:0008410">
    <property type="term" value="F:CoA-transferase activity"/>
    <property type="evidence" value="ECO:0007669"/>
    <property type="project" value="TreeGrafter"/>
</dbReference>
<organism evidence="2 3">
    <name type="scientific">Candidatus Ruania gallistercoris</name>
    <dbReference type="NCBI Taxonomy" id="2838746"/>
    <lineage>
        <taxon>Bacteria</taxon>
        <taxon>Bacillati</taxon>
        <taxon>Actinomycetota</taxon>
        <taxon>Actinomycetes</taxon>
        <taxon>Micrococcales</taxon>
        <taxon>Ruaniaceae</taxon>
        <taxon>Ruania</taxon>
    </lineage>
</organism>
<protein>
    <submittedName>
        <fullName evidence="2">CoA transferase</fullName>
    </submittedName>
</protein>
<dbReference type="Gene3D" id="3.40.50.10540">
    <property type="entry name" value="Crotonobetainyl-coa:carnitine coa-transferase, domain 1"/>
    <property type="match status" value="1"/>
</dbReference>
<dbReference type="InterPro" id="IPR003673">
    <property type="entry name" value="CoA-Trfase_fam_III"/>
</dbReference>
<dbReference type="EMBL" id="DXBY01000002">
    <property type="protein sequence ID" value="HIZ34147.1"/>
    <property type="molecule type" value="Genomic_DNA"/>
</dbReference>
<dbReference type="InterPro" id="IPR050483">
    <property type="entry name" value="CoA-transferase_III_domain"/>
</dbReference>
<evidence type="ECO:0000256" key="1">
    <source>
        <dbReference type="ARBA" id="ARBA00022679"/>
    </source>
</evidence>
<proteinExistence type="predicted"/>
<reference evidence="2" key="2">
    <citation type="submission" date="2021-04" db="EMBL/GenBank/DDBJ databases">
        <authorList>
            <person name="Gilroy R."/>
        </authorList>
    </citation>
    <scope>NUCLEOTIDE SEQUENCE</scope>
    <source>
        <strain evidence="2">ChiGjej4B4-7305</strain>
    </source>
</reference>
<evidence type="ECO:0000313" key="3">
    <source>
        <dbReference type="Proteomes" id="UP000824037"/>
    </source>
</evidence>
<keyword evidence="1 2" id="KW-0808">Transferase</keyword>
<dbReference type="AlphaFoldDB" id="A0A9D2J2S0"/>
<feature type="non-terminal residue" evidence="2">
    <location>
        <position position="1"/>
    </location>
</feature>
<reference evidence="2" key="1">
    <citation type="journal article" date="2021" name="PeerJ">
        <title>Extensive microbial diversity within the chicken gut microbiome revealed by metagenomics and culture.</title>
        <authorList>
            <person name="Gilroy R."/>
            <person name="Ravi A."/>
            <person name="Getino M."/>
            <person name="Pursley I."/>
            <person name="Horton D.L."/>
            <person name="Alikhan N.F."/>
            <person name="Baker D."/>
            <person name="Gharbi K."/>
            <person name="Hall N."/>
            <person name="Watson M."/>
            <person name="Adriaenssens E.M."/>
            <person name="Foster-Nyarko E."/>
            <person name="Jarju S."/>
            <person name="Secka A."/>
            <person name="Antonio M."/>
            <person name="Oren A."/>
            <person name="Chaudhuri R.R."/>
            <person name="La Ragione R."/>
            <person name="Hildebrand F."/>
            <person name="Pallen M.J."/>
        </authorList>
    </citation>
    <scope>NUCLEOTIDE SEQUENCE</scope>
    <source>
        <strain evidence="2">ChiGjej4B4-7305</strain>
    </source>
</reference>
<dbReference type="PANTHER" id="PTHR48207:SF4">
    <property type="entry name" value="BLL6097 PROTEIN"/>
    <property type="match status" value="1"/>
</dbReference>
<dbReference type="InterPro" id="IPR044855">
    <property type="entry name" value="CoA-Trfase_III_dom3_sf"/>
</dbReference>
<dbReference type="PANTHER" id="PTHR48207">
    <property type="entry name" value="SUCCINATE--HYDROXYMETHYLGLUTARATE COA-TRANSFERASE"/>
    <property type="match status" value="1"/>
</dbReference>
<accession>A0A9D2J2S0</accession>
<dbReference type="SUPFAM" id="SSF89796">
    <property type="entry name" value="CoA-transferase family III (CaiB/BaiF)"/>
    <property type="match status" value="1"/>
</dbReference>
<dbReference type="InterPro" id="IPR023606">
    <property type="entry name" value="CoA-Trfase_III_dom_1_sf"/>
</dbReference>
<dbReference type="Pfam" id="PF02515">
    <property type="entry name" value="CoA_transf_3"/>
    <property type="match status" value="1"/>
</dbReference>
<dbReference type="Gene3D" id="3.30.1540.10">
    <property type="entry name" value="formyl-coa transferase, domain 3"/>
    <property type="match status" value="1"/>
</dbReference>
<name>A0A9D2J2S0_9MICO</name>
<sequence>AVAGGERGRQSGTTFLNGHSTQFLAMNRNKRSIALNLKDPEGLSIAQRLVETADVLVQNFRPGVMDRLGLGWEAVHALNPKLVYCSASGYGPHAEDLRKPGQDLLAQARTGALWLTGTEEAPPTPCGPFVADVHAATMLAMGAVAALFDRARSGVGQFVEVDLVGAMLHQTTQEVVTALNSGAAPVRPTVPGSPSIEAPYGVHATRDGHVAISLTTMENLAAGLGDSDLLAEFPDKQAATDRRQELNERVSAVVATLTTQECVTALDDAGVWCAPVNDFPAMTTDPMVAWPRRRLSVDHPEAGPLELVGNPIQVNGAQLPARRPAPLLGEHTVEVLDELGLSAEVDRLVDQGAVGAPASTDAAAAAGGVQR</sequence>
<evidence type="ECO:0000313" key="2">
    <source>
        <dbReference type="EMBL" id="HIZ34147.1"/>
    </source>
</evidence>
<gene>
    <name evidence="2" type="ORF">H9815_00075</name>
</gene>
<comment type="caution">
    <text evidence="2">The sequence shown here is derived from an EMBL/GenBank/DDBJ whole genome shotgun (WGS) entry which is preliminary data.</text>
</comment>
<dbReference type="Proteomes" id="UP000824037">
    <property type="component" value="Unassembled WGS sequence"/>
</dbReference>